<protein>
    <submittedName>
        <fullName evidence="1">Uncharacterized protein</fullName>
    </submittedName>
</protein>
<keyword evidence="2" id="KW-1185">Reference proteome</keyword>
<dbReference type="AlphaFoldDB" id="A0A3B0MEV8"/>
<dbReference type="EMBL" id="UIHC01000097">
    <property type="protein sequence ID" value="SUZ33960.1"/>
    <property type="molecule type" value="Genomic_DNA"/>
</dbReference>
<dbReference type="RefSeq" id="WP_121097338.1">
    <property type="nucleotide sequence ID" value="NZ_UIHC01000097.1"/>
</dbReference>
<gene>
    <name evidence="1" type="ORF">ROE7235_03741</name>
</gene>
<evidence type="ECO:0000313" key="1">
    <source>
        <dbReference type="EMBL" id="SUZ33960.1"/>
    </source>
</evidence>
<organism evidence="1 2">
    <name type="scientific">Roseinatronobacter ekhonensis</name>
    <dbReference type="NCBI Taxonomy" id="254356"/>
    <lineage>
        <taxon>Bacteria</taxon>
        <taxon>Pseudomonadati</taxon>
        <taxon>Pseudomonadota</taxon>
        <taxon>Alphaproteobacteria</taxon>
        <taxon>Rhodobacterales</taxon>
        <taxon>Paracoccaceae</taxon>
        <taxon>Roseinatronobacter</taxon>
    </lineage>
</organism>
<sequence>MPEQIALIEAALIDASDRKSLSMVHDIGEGEVLGRPAKFRLTVQAHQIEVWVDRRVYTISLRELLEQALLAIEGDMRAKVKARALAVHGSPAETDATRVARALFGGVEAGQ</sequence>
<accession>A0A3B0MEV8</accession>
<evidence type="ECO:0000313" key="2">
    <source>
        <dbReference type="Proteomes" id="UP000272908"/>
    </source>
</evidence>
<dbReference type="Proteomes" id="UP000272908">
    <property type="component" value="Unassembled WGS sequence"/>
</dbReference>
<proteinExistence type="predicted"/>
<name>A0A3B0MEV8_9RHOB</name>
<reference evidence="2" key="1">
    <citation type="submission" date="2018-08" db="EMBL/GenBank/DDBJ databases">
        <authorList>
            <person name="Rodrigo-Torres L."/>
            <person name="Arahal R. D."/>
            <person name="Lucena T."/>
        </authorList>
    </citation>
    <scope>NUCLEOTIDE SEQUENCE [LARGE SCALE GENOMIC DNA]</scope>
    <source>
        <strain evidence="2">CECT 7235</strain>
    </source>
</reference>